<dbReference type="Pfam" id="PF04879">
    <property type="entry name" value="Molybdop_Fe4S4"/>
    <property type="match status" value="1"/>
</dbReference>
<evidence type="ECO:0000256" key="6">
    <source>
        <dbReference type="ARBA" id="ARBA00023002"/>
    </source>
</evidence>
<dbReference type="PROSITE" id="PS51669">
    <property type="entry name" value="4FE4S_MOW_BIS_MGD"/>
    <property type="match status" value="1"/>
</dbReference>
<dbReference type="EMBL" id="DTIB01000141">
    <property type="protein sequence ID" value="HGB25962.1"/>
    <property type="molecule type" value="Genomic_DNA"/>
</dbReference>
<dbReference type="GO" id="GO:0046872">
    <property type="term" value="F:metal ion binding"/>
    <property type="evidence" value="ECO:0007669"/>
    <property type="project" value="UniProtKB-KW"/>
</dbReference>
<evidence type="ECO:0000256" key="4">
    <source>
        <dbReference type="ARBA" id="ARBA00022723"/>
    </source>
</evidence>
<keyword evidence="3" id="KW-0500">Molybdenum</keyword>
<dbReference type="InterPro" id="IPR050612">
    <property type="entry name" value="Prok_Mopterin_Oxidored"/>
</dbReference>
<dbReference type="Gene3D" id="3.40.50.740">
    <property type="match status" value="2"/>
</dbReference>
<evidence type="ECO:0000256" key="7">
    <source>
        <dbReference type="ARBA" id="ARBA00023004"/>
    </source>
</evidence>
<dbReference type="Pfam" id="PF10518">
    <property type="entry name" value="TAT_signal"/>
    <property type="match status" value="1"/>
</dbReference>
<reference evidence="10" key="1">
    <citation type="journal article" date="2020" name="mSystems">
        <title>Genome- and Community-Level Interaction Insights into Carbon Utilization and Element Cycling Functions of Hydrothermarchaeota in Hydrothermal Sediment.</title>
        <authorList>
            <person name="Zhou Z."/>
            <person name="Liu Y."/>
            <person name="Xu W."/>
            <person name="Pan J."/>
            <person name="Luo Z.H."/>
            <person name="Li M."/>
        </authorList>
    </citation>
    <scope>NUCLEOTIDE SEQUENCE [LARGE SCALE GENOMIC DNA]</scope>
    <source>
        <strain evidence="10">SpSt-8</strain>
    </source>
</reference>
<keyword evidence="4" id="KW-0479">Metal-binding</keyword>
<dbReference type="SUPFAM" id="SSF50692">
    <property type="entry name" value="ADC-like"/>
    <property type="match status" value="1"/>
</dbReference>
<dbReference type="GO" id="GO:0016491">
    <property type="term" value="F:oxidoreductase activity"/>
    <property type="evidence" value="ECO:0007669"/>
    <property type="project" value="UniProtKB-KW"/>
</dbReference>
<dbReference type="Pfam" id="PF01568">
    <property type="entry name" value="Molydop_binding"/>
    <property type="match status" value="1"/>
</dbReference>
<dbReference type="PROSITE" id="PS51318">
    <property type="entry name" value="TAT"/>
    <property type="match status" value="1"/>
</dbReference>
<keyword evidence="6" id="KW-0560">Oxidoreductase</keyword>
<dbReference type="InterPro" id="IPR006963">
    <property type="entry name" value="Mopterin_OxRdtase_4Fe-4S_dom"/>
</dbReference>
<keyword evidence="2" id="KW-0004">4Fe-4S</keyword>
<dbReference type="Pfam" id="PF00384">
    <property type="entry name" value="Molybdopterin"/>
    <property type="match status" value="1"/>
</dbReference>
<dbReference type="SMART" id="SM00926">
    <property type="entry name" value="Molybdop_Fe4S4"/>
    <property type="match status" value="1"/>
</dbReference>
<evidence type="ECO:0000256" key="1">
    <source>
        <dbReference type="ARBA" id="ARBA00010312"/>
    </source>
</evidence>
<dbReference type="Gene3D" id="2.40.40.20">
    <property type="match status" value="1"/>
</dbReference>
<evidence type="ECO:0000259" key="9">
    <source>
        <dbReference type="PROSITE" id="PS51669"/>
    </source>
</evidence>
<keyword evidence="7" id="KW-0408">Iron</keyword>
<sequence length="847" mass="93073">MVSHILMKPQEALPLSRRDFLKAAGLVGLAATISTPTLKLLAPAEQKTEVQAGERFVPTICKMCPAACQLLVRVRNGRVEKIEGNPKGPTNLGKICARGQAALFRVYNPDRLKRPLIRDNPAARGSFSGFREASWDEALDVVAAHLKKLISENRVKEIALLGGWPVCLYLEPAMKAFAEAIGTPNAIGIPGAACFFPKAFGWGTAIGVGAHSQILTDYDNVKFLIVIRRNFFGSLSVVHGTRAGKKLGSYKLVVVDPRLSETAAKADLWLPIRPGTDLAFLLALINVVISEGLYDAEFLRKFTNAPMLVAEDGTPLTAGTESGKIKYLVWDLAQNKAVKHEEAMLPALEGEFTVGDKKAKPVFQLLKEKVSQYTPEWAEKITGIPAETIRQVGLEFGRTRPAAVDCGWHDPKYKNSVMTWRAAAILNALVGSLIKDGILITGVGSTASPPPDVSEESVMRIWGTRQGVAMASKGFTFQGFLDAIERGDPYKISTVFLLTTNLVLTGPDSKRWREALRKLEKVIAVDIYPNDTVLYADIVLPEHTFLERDDPLYAIAYAPVVGFHTRVAAVQPLYDTRHIIDIFAGITKRLGEDYYNKFWVSFAKLLGAADPQAMGAKLRDAYEKHGVRGIRMVQAQARNLDLAKLESEGVIVVKDAETLRKEMIQRALAGQLLTPTGRIELFSFALNSIKAKKGYQPYWDPIVAWAEPEVLGRADGRTTFYLVYGRVPTMTHTSTADEPFLSVLTPDFKRMAWINRAVAESLGIKKGDIIRLVNVDTGAAVEAIAFPTDLIREDTIVGLRATSDHRERGACRYRKFGVPYHVLTSVKADPVAGGIMSQEVVVRVEKV</sequence>
<evidence type="ECO:0000256" key="8">
    <source>
        <dbReference type="ARBA" id="ARBA00023014"/>
    </source>
</evidence>
<dbReference type="InterPro" id="IPR006657">
    <property type="entry name" value="MoPterin_dinucl-bd_dom"/>
</dbReference>
<dbReference type="PANTHER" id="PTHR43742:SF9">
    <property type="entry name" value="TETRATHIONATE REDUCTASE SUBUNIT A"/>
    <property type="match status" value="1"/>
</dbReference>
<keyword evidence="8" id="KW-0411">Iron-sulfur</keyword>
<dbReference type="InterPro" id="IPR009010">
    <property type="entry name" value="Asp_de-COase-like_dom_sf"/>
</dbReference>
<comment type="similarity">
    <text evidence="1">Belongs to the prokaryotic molybdopterin-containing oxidoreductase family.</text>
</comment>
<proteinExistence type="inferred from homology"/>
<organism evidence="10">
    <name type="scientific">Thermofilum pendens</name>
    <dbReference type="NCBI Taxonomy" id="2269"/>
    <lineage>
        <taxon>Archaea</taxon>
        <taxon>Thermoproteota</taxon>
        <taxon>Thermoprotei</taxon>
        <taxon>Thermofilales</taxon>
        <taxon>Thermofilaceae</taxon>
        <taxon>Thermofilum</taxon>
    </lineage>
</organism>
<accession>A0A7C3WR89</accession>
<protein>
    <submittedName>
        <fullName evidence="10">Twin-arginine translocation signal domain-containing protein</fullName>
    </submittedName>
</protein>
<dbReference type="SUPFAM" id="SSF53706">
    <property type="entry name" value="Formate dehydrogenase/DMSO reductase, domains 1-3"/>
    <property type="match status" value="1"/>
</dbReference>
<evidence type="ECO:0000256" key="5">
    <source>
        <dbReference type="ARBA" id="ARBA00022729"/>
    </source>
</evidence>
<dbReference type="GO" id="GO:0043546">
    <property type="term" value="F:molybdopterin cofactor binding"/>
    <property type="evidence" value="ECO:0007669"/>
    <property type="project" value="InterPro"/>
</dbReference>
<dbReference type="InterPro" id="IPR006311">
    <property type="entry name" value="TAT_signal"/>
</dbReference>
<dbReference type="Gene3D" id="2.20.25.90">
    <property type="entry name" value="ADC-like domains"/>
    <property type="match status" value="1"/>
</dbReference>
<dbReference type="Gene3D" id="3.40.228.10">
    <property type="entry name" value="Dimethylsulfoxide Reductase, domain 2"/>
    <property type="match status" value="2"/>
</dbReference>
<dbReference type="NCBIfam" id="TIGR01409">
    <property type="entry name" value="TAT_signal_seq"/>
    <property type="match status" value="1"/>
</dbReference>
<name>A0A7C3WR89_THEPE</name>
<dbReference type="AlphaFoldDB" id="A0A7C3WR89"/>
<keyword evidence="5" id="KW-0732">Signal</keyword>
<gene>
    <name evidence="10" type="ORF">ENV88_08120</name>
</gene>
<dbReference type="PANTHER" id="PTHR43742">
    <property type="entry name" value="TRIMETHYLAMINE-N-OXIDE REDUCTASE"/>
    <property type="match status" value="1"/>
</dbReference>
<feature type="domain" description="4Fe-4S Mo/W bis-MGD-type" evidence="9">
    <location>
        <begin position="54"/>
        <end position="110"/>
    </location>
</feature>
<evidence type="ECO:0000256" key="2">
    <source>
        <dbReference type="ARBA" id="ARBA00022485"/>
    </source>
</evidence>
<evidence type="ECO:0000313" key="10">
    <source>
        <dbReference type="EMBL" id="HGB25962.1"/>
    </source>
</evidence>
<evidence type="ECO:0000256" key="3">
    <source>
        <dbReference type="ARBA" id="ARBA00022505"/>
    </source>
</evidence>
<comment type="caution">
    <text evidence="10">The sequence shown here is derived from an EMBL/GenBank/DDBJ whole genome shotgun (WGS) entry which is preliminary data.</text>
</comment>
<dbReference type="InterPro" id="IPR019546">
    <property type="entry name" value="TAT_signal_bac_arc"/>
</dbReference>
<dbReference type="InterPro" id="IPR006656">
    <property type="entry name" value="Mopterin_OxRdtase"/>
</dbReference>
<dbReference type="GO" id="GO:0051539">
    <property type="term" value="F:4 iron, 4 sulfur cluster binding"/>
    <property type="evidence" value="ECO:0007669"/>
    <property type="project" value="UniProtKB-KW"/>
</dbReference>